<evidence type="ECO:0000256" key="6">
    <source>
        <dbReference type="ARBA" id="ARBA00023136"/>
    </source>
</evidence>
<feature type="transmembrane region" description="Helical" evidence="7">
    <location>
        <begin position="85"/>
        <end position="107"/>
    </location>
</feature>
<organism evidence="8 9">
    <name type="scientific">Pseudomonas fluorescens</name>
    <dbReference type="NCBI Taxonomy" id="294"/>
    <lineage>
        <taxon>Bacteria</taxon>
        <taxon>Pseudomonadati</taxon>
        <taxon>Pseudomonadota</taxon>
        <taxon>Gammaproteobacteria</taxon>
        <taxon>Pseudomonadales</taxon>
        <taxon>Pseudomonadaceae</taxon>
        <taxon>Pseudomonas</taxon>
    </lineage>
</organism>
<evidence type="ECO:0000256" key="7">
    <source>
        <dbReference type="SAM" id="Phobius"/>
    </source>
</evidence>
<evidence type="ECO:0000313" key="9">
    <source>
        <dbReference type="Proteomes" id="UP000248640"/>
    </source>
</evidence>
<comment type="subcellular location">
    <subcellularLocation>
        <location evidence="1">Cell membrane</location>
        <topology evidence="1">Multi-pass membrane protein</topology>
    </subcellularLocation>
</comment>
<feature type="transmembrane region" description="Helical" evidence="7">
    <location>
        <begin position="18"/>
        <end position="37"/>
    </location>
</feature>
<dbReference type="InterPro" id="IPR052518">
    <property type="entry name" value="CHR_Transporter"/>
</dbReference>
<gene>
    <name evidence="8" type="ORF">NCTC10038_05699</name>
</gene>
<proteinExistence type="inferred from homology"/>
<reference evidence="8 9" key="1">
    <citation type="submission" date="2018-06" db="EMBL/GenBank/DDBJ databases">
        <authorList>
            <consortium name="Pathogen Informatics"/>
            <person name="Doyle S."/>
        </authorList>
    </citation>
    <scope>NUCLEOTIDE SEQUENCE [LARGE SCALE GENOMIC DNA]</scope>
    <source>
        <strain evidence="8 9">NCTC10038</strain>
    </source>
</reference>
<evidence type="ECO:0000256" key="5">
    <source>
        <dbReference type="ARBA" id="ARBA00022989"/>
    </source>
</evidence>
<accession>A0A8B4IFL1</accession>
<protein>
    <submittedName>
        <fullName evidence="8">Chromate ion transport protein</fullName>
    </submittedName>
</protein>
<evidence type="ECO:0000256" key="3">
    <source>
        <dbReference type="ARBA" id="ARBA00022475"/>
    </source>
</evidence>
<dbReference type="EMBL" id="LS483372">
    <property type="protein sequence ID" value="SQF95799.1"/>
    <property type="molecule type" value="Genomic_DNA"/>
</dbReference>
<dbReference type="GO" id="GO:0005886">
    <property type="term" value="C:plasma membrane"/>
    <property type="evidence" value="ECO:0007669"/>
    <property type="project" value="UniProtKB-SubCell"/>
</dbReference>
<dbReference type="Proteomes" id="UP000248640">
    <property type="component" value="Chromosome 1"/>
</dbReference>
<dbReference type="PANTHER" id="PTHR43663">
    <property type="entry name" value="CHROMATE TRANSPORT PROTEIN-RELATED"/>
    <property type="match status" value="1"/>
</dbReference>
<name>A0A8B4IFL1_PSEFL</name>
<evidence type="ECO:0000313" key="8">
    <source>
        <dbReference type="EMBL" id="SQF95799.1"/>
    </source>
</evidence>
<keyword evidence="6 7" id="KW-0472">Membrane</keyword>
<dbReference type="PANTHER" id="PTHR43663:SF1">
    <property type="entry name" value="CHROMATE TRANSPORTER"/>
    <property type="match status" value="1"/>
</dbReference>
<dbReference type="AlphaFoldDB" id="A0A8B4IFL1"/>
<keyword evidence="3" id="KW-1003">Cell membrane</keyword>
<feature type="transmembrane region" description="Helical" evidence="7">
    <location>
        <begin position="151"/>
        <end position="174"/>
    </location>
</feature>
<sequence length="190" mass="20849">MPVHELEPAPPHPSLWQLFYNFAMVGLFGFGGVMPWARQMMVDQRGWVSEQGFNELLTTGQFFPGPNIANVGIIYGRRLHGLPGAIVTVCGLYLFPSLITVLAGFAYAKWWSNDVVQQIFGAVMPIATGLMLGTTLRLLKAMPRTIANYSAFVLTFVLMAVFVLPLWMVLLIGIPSSLALSFIRSNKGAG</sequence>
<keyword evidence="4 7" id="KW-0812">Transmembrane</keyword>
<dbReference type="Pfam" id="PF02417">
    <property type="entry name" value="Chromate_transp"/>
    <property type="match status" value="1"/>
</dbReference>
<dbReference type="GO" id="GO:0015109">
    <property type="term" value="F:chromate transmembrane transporter activity"/>
    <property type="evidence" value="ECO:0007669"/>
    <property type="project" value="InterPro"/>
</dbReference>
<keyword evidence="5 7" id="KW-1133">Transmembrane helix</keyword>
<dbReference type="InterPro" id="IPR003370">
    <property type="entry name" value="Chromate_transpt"/>
</dbReference>
<evidence type="ECO:0000256" key="1">
    <source>
        <dbReference type="ARBA" id="ARBA00004651"/>
    </source>
</evidence>
<feature type="transmembrane region" description="Helical" evidence="7">
    <location>
        <begin position="119"/>
        <end position="139"/>
    </location>
</feature>
<evidence type="ECO:0000256" key="4">
    <source>
        <dbReference type="ARBA" id="ARBA00022692"/>
    </source>
</evidence>
<evidence type="ECO:0000256" key="2">
    <source>
        <dbReference type="ARBA" id="ARBA00005262"/>
    </source>
</evidence>
<comment type="similarity">
    <text evidence="2">Belongs to the chromate ion transporter (CHR) (TC 2.A.51) family.</text>
</comment>